<dbReference type="AlphaFoldDB" id="A4A1K4"/>
<dbReference type="eggNOG" id="ENOG5033DDV">
    <property type="taxonomic scope" value="Bacteria"/>
</dbReference>
<comment type="caution">
    <text evidence="2">The sequence shown here is derived from an EMBL/GenBank/DDBJ whole genome shotgun (WGS) entry which is preliminary data.</text>
</comment>
<organism evidence="2 3">
    <name type="scientific">Blastopirellula marina DSM 3645</name>
    <dbReference type="NCBI Taxonomy" id="314230"/>
    <lineage>
        <taxon>Bacteria</taxon>
        <taxon>Pseudomonadati</taxon>
        <taxon>Planctomycetota</taxon>
        <taxon>Planctomycetia</taxon>
        <taxon>Pirellulales</taxon>
        <taxon>Pirellulaceae</taxon>
        <taxon>Blastopirellula</taxon>
    </lineage>
</organism>
<reference evidence="2 3" key="1">
    <citation type="submission" date="2006-02" db="EMBL/GenBank/DDBJ databases">
        <authorList>
            <person name="Amann R."/>
            <person name="Ferriera S."/>
            <person name="Johnson J."/>
            <person name="Kravitz S."/>
            <person name="Halpern A."/>
            <person name="Remington K."/>
            <person name="Beeson K."/>
            <person name="Tran B."/>
            <person name="Rogers Y.-H."/>
            <person name="Friedman R."/>
            <person name="Venter J.C."/>
        </authorList>
    </citation>
    <scope>NUCLEOTIDE SEQUENCE [LARGE SCALE GENOMIC DNA]</scope>
    <source>
        <strain evidence="2 3">DSM 3645</strain>
    </source>
</reference>
<evidence type="ECO:0000256" key="1">
    <source>
        <dbReference type="SAM" id="MobiDB-lite"/>
    </source>
</evidence>
<gene>
    <name evidence="2" type="ORF">DSM3645_23960</name>
</gene>
<feature type="region of interest" description="Disordered" evidence="1">
    <location>
        <begin position="44"/>
        <end position="100"/>
    </location>
</feature>
<dbReference type="STRING" id="314230.DSM3645_23960"/>
<dbReference type="EMBL" id="AANZ01000035">
    <property type="protein sequence ID" value="EAQ77371.1"/>
    <property type="molecule type" value="Genomic_DNA"/>
</dbReference>
<feature type="compositionally biased region" description="Low complexity" evidence="1">
    <location>
        <begin position="60"/>
        <end position="100"/>
    </location>
</feature>
<proteinExistence type="predicted"/>
<sequence length="513" mass="53855">MVMLAASTDAVAQKATYATGSDQQDSAGQPSGIAYLASGQWREPTVNDAPAPASASRYAQQGQYPQPGQYQQPMMPQPGMGHPGMMAQPGMQPSMMPQPGMGYPGMMPQPGRYPAMPPGVAPAGFNQSLGGPPMQDPNVQQASYDNGNCSTCGGYGCDSCRGSGCGCGGEGCGACSGLLGCGQYCGFSRGIGNAWDLSEYGGRCAPRYFDASAEFTYFKLEGNTPNRAFASQNILGATVLNSNDLNFDNEAGVRFTMNWICFAGTTLEVSYMGIGNWAASSRATGAGDLYSPLSNFGSDPLGGYSESDMSNLADLSMSNRFDTVELNLKRGWTGAGCWFQGSWWGGFRYFRLSEDSNYVTQGASGSMNYATNTDNDMYGAQLGGDLTTRLTTRLSLSGFLECGIYGNRGVQDTTIVLNNAGGTSTVFETAAANRASMVTEGGVHGNFKITPNMALKLGYQVVYVNGVALALDNYNFTTGLGAAPAALASRAVLVDDNGSALYHGLTGGFELVW</sequence>
<evidence type="ECO:0000313" key="3">
    <source>
        <dbReference type="Proteomes" id="UP000004358"/>
    </source>
</evidence>
<name>A4A1K4_9BACT</name>
<dbReference type="HOGENOM" id="CLU_602499_0_0_0"/>
<evidence type="ECO:0000313" key="2">
    <source>
        <dbReference type="EMBL" id="EAQ77371.1"/>
    </source>
</evidence>
<protein>
    <submittedName>
        <fullName evidence="2">Uncharacterized protein</fullName>
    </submittedName>
</protein>
<accession>A4A1K4</accession>
<dbReference type="Proteomes" id="UP000004358">
    <property type="component" value="Unassembled WGS sequence"/>
</dbReference>